<proteinExistence type="inferred from homology"/>
<reference evidence="4 5" key="1">
    <citation type="submission" date="2024-05" db="EMBL/GenBank/DDBJ databases">
        <title>Three bacterial strains, DH-69, EH-24, and ECK-19 isolated from coastal sediments.</title>
        <authorList>
            <person name="Ye Y.-Q."/>
            <person name="Du Z.-J."/>
        </authorList>
    </citation>
    <scope>NUCLEOTIDE SEQUENCE [LARGE SCALE GENOMIC DNA]</scope>
    <source>
        <strain evidence="4 5">ECK-19</strain>
    </source>
</reference>
<feature type="domain" description="Thioesterase" evidence="3">
    <location>
        <begin position="58"/>
        <end position="133"/>
    </location>
</feature>
<dbReference type="InterPro" id="IPR006683">
    <property type="entry name" value="Thioestr_dom"/>
</dbReference>
<dbReference type="EC" id="3.1.2.-" evidence="4"/>
<dbReference type="CDD" id="cd03443">
    <property type="entry name" value="PaaI_thioesterase"/>
    <property type="match status" value="1"/>
</dbReference>
<dbReference type="GO" id="GO:0016787">
    <property type="term" value="F:hydrolase activity"/>
    <property type="evidence" value="ECO:0007669"/>
    <property type="project" value="UniProtKB-KW"/>
</dbReference>
<name>A0ABV3Z8I3_9PROT</name>
<keyword evidence="5" id="KW-1185">Reference proteome</keyword>
<dbReference type="Proteomes" id="UP001560685">
    <property type="component" value="Unassembled WGS sequence"/>
</dbReference>
<dbReference type="PANTHER" id="PTHR21660:SF1">
    <property type="entry name" value="ACYL-COENZYME A THIOESTERASE 13"/>
    <property type="match status" value="1"/>
</dbReference>
<protein>
    <submittedName>
        <fullName evidence="4">PaaI family thioesterase</fullName>
        <ecNumber evidence="4">3.1.2.-</ecNumber>
    </submittedName>
</protein>
<dbReference type="InterPro" id="IPR029069">
    <property type="entry name" value="HotDog_dom_sf"/>
</dbReference>
<accession>A0ABV3Z8I3</accession>
<comment type="caution">
    <text evidence="4">The sequence shown here is derived from an EMBL/GenBank/DDBJ whole genome shotgun (WGS) entry which is preliminary data.</text>
</comment>
<evidence type="ECO:0000256" key="2">
    <source>
        <dbReference type="ARBA" id="ARBA00022801"/>
    </source>
</evidence>
<comment type="similarity">
    <text evidence="1">Belongs to the thioesterase PaaI family.</text>
</comment>
<evidence type="ECO:0000313" key="5">
    <source>
        <dbReference type="Proteomes" id="UP001560685"/>
    </source>
</evidence>
<sequence>MSSDKINPAIGAMLSGARDWLLHEHSLFHSLDLKPILIGRNKATFSVFLPDEFLDAKGKVHGGLLTIIMDSIFGLAAFTALDEIMPIATINLRTDYLTDVSAGGRVICAAECIKLRGDVAYVSGNLTDEKTGEQIATASGAFMIGTRGPNMASRL</sequence>
<evidence type="ECO:0000259" key="3">
    <source>
        <dbReference type="Pfam" id="PF03061"/>
    </source>
</evidence>
<dbReference type="InterPro" id="IPR039298">
    <property type="entry name" value="ACOT13"/>
</dbReference>
<evidence type="ECO:0000256" key="1">
    <source>
        <dbReference type="ARBA" id="ARBA00008324"/>
    </source>
</evidence>
<dbReference type="Pfam" id="PF03061">
    <property type="entry name" value="4HBT"/>
    <property type="match status" value="1"/>
</dbReference>
<organism evidence="4 5">
    <name type="scientific">Hyphococcus lacteus</name>
    <dbReference type="NCBI Taxonomy" id="3143536"/>
    <lineage>
        <taxon>Bacteria</taxon>
        <taxon>Pseudomonadati</taxon>
        <taxon>Pseudomonadota</taxon>
        <taxon>Alphaproteobacteria</taxon>
        <taxon>Parvularculales</taxon>
        <taxon>Parvularculaceae</taxon>
        <taxon>Hyphococcus</taxon>
    </lineage>
</organism>
<keyword evidence="2 4" id="KW-0378">Hydrolase</keyword>
<dbReference type="RefSeq" id="WP_369313657.1">
    <property type="nucleotide sequence ID" value="NZ_JBEHZE010000001.1"/>
</dbReference>
<dbReference type="EMBL" id="JBEHZE010000001">
    <property type="protein sequence ID" value="MEX6633677.1"/>
    <property type="molecule type" value="Genomic_DNA"/>
</dbReference>
<dbReference type="SUPFAM" id="SSF54637">
    <property type="entry name" value="Thioesterase/thiol ester dehydrase-isomerase"/>
    <property type="match status" value="1"/>
</dbReference>
<dbReference type="PANTHER" id="PTHR21660">
    <property type="entry name" value="THIOESTERASE SUPERFAMILY MEMBER-RELATED"/>
    <property type="match status" value="1"/>
</dbReference>
<evidence type="ECO:0000313" key="4">
    <source>
        <dbReference type="EMBL" id="MEX6633677.1"/>
    </source>
</evidence>
<dbReference type="Gene3D" id="3.10.129.10">
    <property type="entry name" value="Hotdog Thioesterase"/>
    <property type="match status" value="1"/>
</dbReference>
<gene>
    <name evidence="4" type="ORF">ABFZ84_08940</name>
</gene>